<dbReference type="GO" id="GO:0006354">
    <property type="term" value="P:DNA-templated transcription elongation"/>
    <property type="evidence" value="ECO:0007669"/>
    <property type="project" value="InterPro"/>
</dbReference>
<sequence length="172" mass="19243">MIIGLKKNIAQWMVIYTRSNFEKKVDKNLKEQGIVSYCPLITSRNKWADRVKTVEKPFFSSYLFVKASPLEVNKIKSSPGVITLLSHNGKHVVITELEIEQIRSITQNYADAEVISLKSLKIGDKVKITDGLLVNKEGLVNKIMGTKVLMVIEQLDCAVVVKVNQLALNVAS</sequence>
<dbReference type="SMART" id="SM00738">
    <property type="entry name" value="NGN"/>
    <property type="match status" value="1"/>
</dbReference>
<accession>A0A1H1X7I9</accession>
<keyword evidence="6" id="KW-1185">Reference proteome</keyword>
<dbReference type="OrthoDB" id="9796143at2"/>
<dbReference type="STRING" id="652787.SAMN05216490_2381"/>
<keyword evidence="3" id="KW-0804">Transcription</keyword>
<reference evidence="5 6" key="1">
    <citation type="submission" date="2016-10" db="EMBL/GenBank/DDBJ databases">
        <authorList>
            <person name="de Groot N.N."/>
        </authorList>
    </citation>
    <scope>NUCLEOTIDE SEQUENCE [LARGE SCALE GENOMIC DNA]</scope>
    <source>
        <strain evidence="5 6">MP1X4</strain>
    </source>
</reference>
<dbReference type="Pfam" id="PF02357">
    <property type="entry name" value="NusG"/>
    <property type="match status" value="1"/>
</dbReference>
<proteinExistence type="predicted"/>
<dbReference type="AlphaFoldDB" id="A0A1H1X7I9"/>
<evidence type="ECO:0000256" key="1">
    <source>
        <dbReference type="ARBA" id="ARBA00022814"/>
    </source>
</evidence>
<dbReference type="InterPro" id="IPR043425">
    <property type="entry name" value="NusG-like"/>
</dbReference>
<dbReference type="EMBL" id="LT629740">
    <property type="protein sequence ID" value="SDT05295.1"/>
    <property type="molecule type" value="Genomic_DNA"/>
</dbReference>
<protein>
    <submittedName>
        <fullName evidence="5">Transcription antitermination factor NusG</fullName>
    </submittedName>
</protein>
<dbReference type="Proteomes" id="UP000199679">
    <property type="component" value="Chromosome I"/>
</dbReference>
<keyword evidence="1" id="KW-0889">Transcription antitermination</keyword>
<dbReference type="SUPFAM" id="SSF82679">
    <property type="entry name" value="N-utilization substance G protein NusG, N-terminal domain"/>
    <property type="match status" value="1"/>
</dbReference>
<dbReference type="RefSeq" id="WP_091372728.1">
    <property type="nucleotide sequence ID" value="NZ_LT629740.1"/>
</dbReference>
<dbReference type="PANTHER" id="PTHR30265:SF4">
    <property type="entry name" value="KOW MOTIF FAMILY PROTEIN, EXPRESSED"/>
    <property type="match status" value="1"/>
</dbReference>
<evidence type="ECO:0000259" key="4">
    <source>
        <dbReference type="SMART" id="SM00738"/>
    </source>
</evidence>
<evidence type="ECO:0000313" key="6">
    <source>
        <dbReference type="Proteomes" id="UP000199679"/>
    </source>
</evidence>
<dbReference type="NCBIfam" id="NF033644">
    <property type="entry name" value="antiterm_UpxY"/>
    <property type="match status" value="1"/>
</dbReference>
<evidence type="ECO:0000313" key="5">
    <source>
        <dbReference type="EMBL" id="SDT05295.1"/>
    </source>
</evidence>
<evidence type="ECO:0000256" key="3">
    <source>
        <dbReference type="ARBA" id="ARBA00023163"/>
    </source>
</evidence>
<name>A0A1H1X7I9_MUCMA</name>
<dbReference type="InterPro" id="IPR006645">
    <property type="entry name" value="NGN-like_dom"/>
</dbReference>
<dbReference type="CDD" id="cd09895">
    <property type="entry name" value="NGN_SP_UpxY"/>
    <property type="match status" value="1"/>
</dbReference>
<dbReference type="PANTHER" id="PTHR30265">
    <property type="entry name" value="RHO-INTERACTING TRANSCRIPTION TERMINATION FACTOR NUSG"/>
    <property type="match status" value="1"/>
</dbReference>
<evidence type="ECO:0000256" key="2">
    <source>
        <dbReference type="ARBA" id="ARBA00023015"/>
    </source>
</evidence>
<dbReference type="GO" id="GO:0031564">
    <property type="term" value="P:transcription antitermination"/>
    <property type="evidence" value="ECO:0007669"/>
    <property type="project" value="UniProtKB-KW"/>
</dbReference>
<organism evidence="5 6">
    <name type="scientific">Mucilaginibacter mallensis</name>
    <dbReference type="NCBI Taxonomy" id="652787"/>
    <lineage>
        <taxon>Bacteria</taxon>
        <taxon>Pseudomonadati</taxon>
        <taxon>Bacteroidota</taxon>
        <taxon>Sphingobacteriia</taxon>
        <taxon>Sphingobacteriales</taxon>
        <taxon>Sphingobacteriaceae</taxon>
        <taxon>Mucilaginibacter</taxon>
    </lineage>
</organism>
<keyword evidence="2" id="KW-0805">Transcription regulation</keyword>
<gene>
    <name evidence="5" type="ORF">SAMN05216490_2381</name>
</gene>
<feature type="domain" description="NusG-like N-terminal" evidence="4">
    <location>
        <begin position="9"/>
        <end position="106"/>
    </location>
</feature>
<dbReference type="InterPro" id="IPR036735">
    <property type="entry name" value="NGN_dom_sf"/>
</dbReference>
<dbReference type="Gene3D" id="3.30.70.940">
    <property type="entry name" value="NusG, N-terminal domain"/>
    <property type="match status" value="1"/>
</dbReference>